<organism evidence="4 5">
    <name type="scientific">Streptomyces atratus</name>
    <dbReference type="NCBI Taxonomy" id="1893"/>
    <lineage>
        <taxon>Bacteria</taxon>
        <taxon>Bacillati</taxon>
        <taxon>Actinomycetota</taxon>
        <taxon>Actinomycetes</taxon>
        <taxon>Kitasatosporales</taxon>
        <taxon>Streptomycetaceae</taxon>
        <taxon>Streptomyces</taxon>
    </lineage>
</organism>
<gene>
    <name evidence="4" type="ORF">C5746_35485</name>
</gene>
<feature type="region of interest" description="Disordered" evidence="1">
    <location>
        <begin position="172"/>
        <end position="277"/>
    </location>
</feature>
<dbReference type="InterPro" id="IPR046542">
    <property type="entry name" value="DUF6801"/>
</dbReference>
<evidence type="ECO:0000259" key="3">
    <source>
        <dbReference type="Pfam" id="PF20611"/>
    </source>
</evidence>
<sequence length="499" mass="50388">MNMKSPVRGGRRSVRLASIGSVALLAGLLSGPGSAADEGTKPVTLAYDCGTKGRDVAATVEVSVEVPATGEVGRPVQPGPATVAVVLSRTDLDGLLPTGADAVVSTATLTVEVAQNDQSVQAQWADLGAPGTPLPPDGAVRLVHSGEVPSVTVGTPGNVRFTARELTVGLRSAAAPGQESDAASATLTCEPEEGQDGRLATVLVPGGPDAEPSGTPGTAEHGGSGEKSGEGIVVEQEDTPAEDADPCPVGPATGEMDRSEAPQAPPGDPTRETDVPTGGTFGCAYAVGIANVRKLNGAMIINDPARTPALISVMAIKHTSNRAASAKGGAYTRLDSLGNLKLPDAESTFLTFGFQPVSAKVAFENGPMTISTGNIGSGAQRIAFSTAYFKQSLRLYDVKVNGTPLDVGGNCRTVAPYKVVLNGGAKYVNVYSGGLLEGDVDIPPFAGCGTGGEDLDALFTASISGPGNLISMNQGTTCIPSSPNNLCPPSMPKMPGTDS</sequence>
<feature type="domain" description="DUF6801" evidence="3">
    <location>
        <begin position="55"/>
        <end position="200"/>
    </location>
</feature>
<feature type="compositionally biased region" description="Acidic residues" evidence="1">
    <location>
        <begin position="235"/>
        <end position="245"/>
    </location>
</feature>
<dbReference type="EMBL" id="CP027306">
    <property type="protein sequence ID" value="AXE81371.1"/>
    <property type="molecule type" value="Genomic_DNA"/>
</dbReference>
<dbReference type="Proteomes" id="UP000252698">
    <property type="component" value="Chromosome"/>
</dbReference>
<evidence type="ECO:0000256" key="2">
    <source>
        <dbReference type="SAM" id="SignalP"/>
    </source>
</evidence>
<evidence type="ECO:0000256" key="1">
    <source>
        <dbReference type="SAM" id="MobiDB-lite"/>
    </source>
</evidence>
<dbReference type="Pfam" id="PF20611">
    <property type="entry name" value="DUF6801"/>
    <property type="match status" value="1"/>
</dbReference>
<evidence type="ECO:0000313" key="5">
    <source>
        <dbReference type="Proteomes" id="UP000252698"/>
    </source>
</evidence>
<reference evidence="4 5" key="1">
    <citation type="journal article" date="2018" name="Front. Microbiol.">
        <title>Genome Sequencing of Streptomyces atratus SCSIOZH16 and Activation Production of Nocardamine via Metabolic Engineering.</title>
        <authorList>
            <person name="Li Y."/>
            <person name="Zhang C."/>
            <person name="Liu C."/>
            <person name="Ju J."/>
            <person name="Ma J."/>
        </authorList>
    </citation>
    <scope>NUCLEOTIDE SEQUENCE [LARGE SCALE GENOMIC DNA]</scope>
    <source>
        <strain evidence="4 5">SCSIO_ZH16</strain>
    </source>
</reference>
<accession>A0A2Z5JLR1</accession>
<feature type="chain" id="PRO_5016321399" description="DUF6801 domain-containing protein" evidence="2">
    <location>
        <begin position="36"/>
        <end position="499"/>
    </location>
</feature>
<dbReference type="KEGG" id="sata:C5746_35485"/>
<dbReference type="AlphaFoldDB" id="A0A2Z5JLR1"/>
<proteinExistence type="predicted"/>
<keyword evidence="2" id="KW-0732">Signal</keyword>
<protein>
    <recommendedName>
        <fullName evidence="3">DUF6801 domain-containing protein</fullName>
    </recommendedName>
</protein>
<name>A0A2Z5JLR1_STRAR</name>
<feature type="signal peptide" evidence="2">
    <location>
        <begin position="1"/>
        <end position="35"/>
    </location>
</feature>
<evidence type="ECO:0000313" key="4">
    <source>
        <dbReference type="EMBL" id="AXE81371.1"/>
    </source>
</evidence>